<keyword evidence="1" id="KW-1188">Viral release from host cell</keyword>
<evidence type="ECO:0000313" key="3">
    <source>
        <dbReference type="EMBL" id="GAB1254546.1"/>
    </source>
</evidence>
<dbReference type="EMBL" id="BAAFSG010000001">
    <property type="protein sequence ID" value="GAB1254546.1"/>
    <property type="molecule type" value="Genomic_DNA"/>
</dbReference>
<keyword evidence="4" id="KW-1185">Reference proteome</keyword>
<dbReference type="InterPro" id="IPR052404">
    <property type="entry name" value="SPP1-like_terminase"/>
</dbReference>
<dbReference type="Proteomes" id="UP001628192">
    <property type="component" value="Unassembled WGS sequence"/>
</dbReference>
<proteinExistence type="predicted"/>
<dbReference type="Gene3D" id="1.10.10.1400">
    <property type="entry name" value="Terminase, small subunit, N-terminal DNA-binding domain, HTH motif"/>
    <property type="match status" value="1"/>
</dbReference>
<organism evidence="3 4">
    <name type="scientific">Desulfovibrio falkowii</name>
    <dbReference type="NCBI Taxonomy" id="3136602"/>
    <lineage>
        <taxon>Bacteria</taxon>
        <taxon>Pseudomonadati</taxon>
        <taxon>Thermodesulfobacteriota</taxon>
        <taxon>Desulfovibrionia</taxon>
        <taxon>Desulfovibrionales</taxon>
        <taxon>Desulfovibrionaceae</taxon>
        <taxon>Desulfovibrio</taxon>
    </lineage>
</organism>
<dbReference type="Pfam" id="PF03592">
    <property type="entry name" value="Terminase_2"/>
    <property type="match status" value="1"/>
</dbReference>
<name>A0ABQ0EA99_9BACT</name>
<dbReference type="InterPro" id="IPR005335">
    <property type="entry name" value="Terminase_ssu"/>
</dbReference>
<dbReference type="PANTHER" id="PTHR41328">
    <property type="entry name" value="TERMINASE SMALL SUBUNIT-RELATED"/>
    <property type="match status" value="1"/>
</dbReference>
<reference evidence="3 4" key="1">
    <citation type="journal article" date="2025" name="Int. J. Syst. Evol. Microbiol.">
        <title>Desulfovibrio falkowii sp. nov., Porphyromonas miyakawae sp. nov., Mediterraneibacter flintii sp. nov. and Owariibacterium komagatae gen. nov., sp. nov., isolated from human faeces.</title>
        <authorList>
            <person name="Hamaguchi T."/>
            <person name="Ohara M."/>
            <person name="Hisatomi A."/>
            <person name="Sekiguchi K."/>
            <person name="Takeda J.I."/>
            <person name="Ueyama J."/>
            <person name="Ito M."/>
            <person name="Nishiwaki H."/>
            <person name="Ogi T."/>
            <person name="Hirayama M."/>
            <person name="Ohkuma M."/>
            <person name="Sakamoto M."/>
            <person name="Ohno K."/>
        </authorList>
    </citation>
    <scope>NUCLEOTIDE SEQUENCE [LARGE SCALE GENOMIC DNA]</scope>
    <source>
        <strain evidence="3 4">13CB8C</strain>
    </source>
</reference>
<evidence type="ECO:0000256" key="2">
    <source>
        <dbReference type="ARBA" id="ARBA00023219"/>
    </source>
</evidence>
<sequence length="171" mass="18816">MAGLTPKQRKFVAEYLVDLNATRAAIRAGYSAKTADRIGPELLGKTCVREAVEAAQKRREKRTEITQDRVLHELARVAFGNSRAVMSWGPGGLVLRNSAELTEDEAALVSEVRETTTKDGGSMALKTHDKMKALELLGKHLGMFDKKPEELEGGEPTAIEVRVVSGRRDRE</sequence>
<protein>
    <submittedName>
        <fullName evidence="3">Terminase small subunit</fullName>
    </submittedName>
</protein>
<evidence type="ECO:0000313" key="4">
    <source>
        <dbReference type="Proteomes" id="UP001628192"/>
    </source>
</evidence>
<gene>
    <name evidence="3" type="ORF">Defa_20330</name>
</gene>
<keyword evidence="2" id="KW-0231">Viral genome packaging</keyword>
<dbReference type="RefSeq" id="WP_407844802.1">
    <property type="nucleotide sequence ID" value="NZ_BAAFSG010000001.1"/>
</dbReference>
<evidence type="ECO:0000256" key="1">
    <source>
        <dbReference type="ARBA" id="ARBA00022612"/>
    </source>
</evidence>
<dbReference type="PANTHER" id="PTHR41328:SF2">
    <property type="entry name" value="TERMINASE SMALL SUBUNIT"/>
    <property type="match status" value="1"/>
</dbReference>
<accession>A0ABQ0EA99</accession>
<dbReference type="InterPro" id="IPR038713">
    <property type="entry name" value="Terminase_Gp1_N_sf"/>
</dbReference>
<comment type="caution">
    <text evidence="3">The sequence shown here is derived from an EMBL/GenBank/DDBJ whole genome shotgun (WGS) entry which is preliminary data.</text>
</comment>